<dbReference type="AlphaFoldDB" id="A0A5A8F248"/>
<evidence type="ECO:0000313" key="2">
    <source>
        <dbReference type="EMBL" id="KAA0257495.1"/>
    </source>
</evidence>
<dbReference type="Proteomes" id="UP000322876">
    <property type="component" value="Unassembled WGS sequence"/>
</dbReference>
<sequence>MMNASINVKELIRVITNYITKQKNTPLTKTKLIKLLYLLDVEYYRLTGKKLTDFNWIYYKFGPYAYEFENLLTESGVIIKETNDVYFINSLDDYDANIEKFFDKNNIDIKSQIILKRILDQFSSYDLNKLLDFVYYETEPMENVNFKDKLDFGKIDRKKTVYRKPQYTKSNPDKIKLLREKFDKIRKNKKDTLLKIFLQNSKIAPVYDDLYYKNVKIMEQEDEL</sequence>
<reference evidence="2 3" key="1">
    <citation type="submission" date="2019-06" db="EMBL/GenBank/DDBJ databases">
        <title>Genomic insights into carbon and energy metabolism of Deferribacter autotrophicus revealed new metabolic traits in the phylum Deferribacteres.</title>
        <authorList>
            <person name="Slobodkin A.I."/>
            <person name="Slobodkina G.B."/>
            <person name="Allioux M."/>
            <person name="Alain K."/>
            <person name="Jebbar M."/>
            <person name="Shadrin V."/>
            <person name="Kublanov I.V."/>
            <person name="Toshchakov S.V."/>
            <person name="Bonch-Osmolovskaya E.A."/>
        </authorList>
    </citation>
    <scope>NUCLEOTIDE SEQUENCE [LARGE SCALE GENOMIC DNA]</scope>
    <source>
        <strain evidence="2 3">SL50</strain>
    </source>
</reference>
<protein>
    <submittedName>
        <fullName evidence="2">DUF4065 domain-containing protein</fullName>
    </submittedName>
</protein>
<evidence type="ECO:0000259" key="1">
    <source>
        <dbReference type="Pfam" id="PF13274"/>
    </source>
</evidence>
<dbReference type="RefSeq" id="WP_149266876.1">
    <property type="nucleotide sequence ID" value="NZ_VFJB01000007.1"/>
</dbReference>
<dbReference type="InterPro" id="IPR025272">
    <property type="entry name" value="SocA_Panacea"/>
</dbReference>
<accession>A0A5A8F248</accession>
<name>A0A5A8F248_9BACT</name>
<evidence type="ECO:0000313" key="3">
    <source>
        <dbReference type="Proteomes" id="UP000322876"/>
    </source>
</evidence>
<gene>
    <name evidence="2" type="ORF">FHQ18_09130</name>
</gene>
<feature type="domain" description="Antitoxin SocA-like Panacea" evidence="1">
    <location>
        <begin position="32"/>
        <end position="137"/>
    </location>
</feature>
<organism evidence="2 3">
    <name type="scientific">Deferribacter autotrophicus</name>
    <dbReference type="NCBI Taxonomy" id="500465"/>
    <lineage>
        <taxon>Bacteria</taxon>
        <taxon>Pseudomonadati</taxon>
        <taxon>Deferribacterota</taxon>
        <taxon>Deferribacteres</taxon>
        <taxon>Deferribacterales</taxon>
        <taxon>Deferribacteraceae</taxon>
        <taxon>Deferribacter</taxon>
    </lineage>
</organism>
<dbReference type="Pfam" id="PF13274">
    <property type="entry name" value="SocA_Panacea"/>
    <property type="match status" value="1"/>
</dbReference>
<dbReference type="OrthoDB" id="7061306at2"/>
<dbReference type="EMBL" id="VFJB01000007">
    <property type="protein sequence ID" value="KAA0257495.1"/>
    <property type="molecule type" value="Genomic_DNA"/>
</dbReference>
<proteinExistence type="predicted"/>
<comment type="caution">
    <text evidence="2">The sequence shown here is derived from an EMBL/GenBank/DDBJ whole genome shotgun (WGS) entry which is preliminary data.</text>
</comment>
<keyword evidence="3" id="KW-1185">Reference proteome</keyword>